<evidence type="ECO:0000313" key="2">
    <source>
        <dbReference type="Proteomes" id="UP000466442"/>
    </source>
</evidence>
<evidence type="ECO:0000313" key="1">
    <source>
        <dbReference type="EMBL" id="KAF6207714.1"/>
    </source>
</evidence>
<keyword evidence="2" id="KW-1185">Reference proteome</keyword>
<dbReference type="Proteomes" id="UP000466442">
    <property type="component" value="Unassembled WGS sequence"/>
</dbReference>
<accession>A0A6A4JHD8</accession>
<dbReference type="EMBL" id="WIXP02000007">
    <property type="protein sequence ID" value="KAF6207714.1"/>
    <property type="molecule type" value="Genomic_DNA"/>
</dbReference>
<organism evidence="1 2">
    <name type="scientific">Apolygus lucorum</name>
    <name type="common">Small green plant bug</name>
    <name type="synonym">Lygocoris lucorum</name>
    <dbReference type="NCBI Taxonomy" id="248454"/>
    <lineage>
        <taxon>Eukaryota</taxon>
        <taxon>Metazoa</taxon>
        <taxon>Ecdysozoa</taxon>
        <taxon>Arthropoda</taxon>
        <taxon>Hexapoda</taxon>
        <taxon>Insecta</taxon>
        <taxon>Pterygota</taxon>
        <taxon>Neoptera</taxon>
        <taxon>Paraneoptera</taxon>
        <taxon>Hemiptera</taxon>
        <taxon>Heteroptera</taxon>
        <taxon>Panheteroptera</taxon>
        <taxon>Cimicomorpha</taxon>
        <taxon>Miridae</taxon>
        <taxon>Mirini</taxon>
        <taxon>Apolygus</taxon>
    </lineage>
</organism>
<name>A0A6A4JHD8_APOLU</name>
<sequence length="77" mass="8443">MDNLLSSSLQVVLEIKEGTGFSFLTSPLIVVAALNGSKLESAEMRPAGSPMFDTQLLWQTDKKYLRSIIESSLIIPD</sequence>
<proteinExistence type="predicted"/>
<reference evidence="1" key="1">
    <citation type="journal article" date="2021" name="Mol. Ecol. Resour.">
        <title>Apolygus lucorum genome provides insights into omnivorousness and mesophyll feeding.</title>
        <authorList>
            <person name="Liu Y."/>
            <person name="Liu H."/>
            <person name="Wang H."/>
            <person name="Huang T."/>
            <person name="Liu B."/>
            <person name="Yang B."/>
            <person name="Yin L."/>
            <person name="Li B."/>
            <person name="Zhang Y."/>
            <person name="Zhang S."/>
            <person name="Jiang F."/>
            <person name="Zhang X."/>
            <person name="Ren Y."/>
            <person name="Wang B."/>
            <person name="Wang S."/>
            <person name="Lu Y."/>
            <person name="Wu K."/>
            <person name="Fan W."/>
            <person name="Wang G."/>
        </authorList>
    </citation>
    <scope>NUCLEOTIDE SEQUENCE</scope>
    <source>
        <strain evidence="1">12Hb</strain>
    </source>
</reference>
<protein>
    <submittedName>
        <fullName evidence="1">Uncharacterized protein</fullName>
    </submittedName>
</protein>
<dbReference type="OrthoDB" id="332250at2759"/>
<dbReference type="InterPro" id="IPR035892">
    <property type="entry name" value="C2_domain_sf"/>
</dbReference>
<dbReference type="Gene3D" id="2.60.40.150">
    <property type="entry name" value="C2 domain"/>
    <property type="match status" value="1"/>
</dbReference>
<dbReference type="AlphaFoldDB" id="A0A6A4JHD8"/>
<comment type="caution">
    <text evidence="1">The sequence shown here is derived from an EMBL/GenBank/DDBJ whole genome shotgun (WGS) entry which is preliminary data.</text>
</comment>
<gene>
    <name evidence="1" type="ORF">GE061_016162</name>
</gene>